<evidence type="ECO:0000256" key="1">
    <source>
        <dbReference type="ARBA" id="ARBA00003531"/>
    </source>
</evidence>
<feature type="binding site" evidence="13">
    <location>
        <begin position="17"/>
        <end position="24"/>
    </location>
    <ligand>
        <name>ATP</name>
        <dbReference type="ChEBI" id="CHEBI:30616"/>
    </ligand>
</feature>
<organism evidence="15 16">
    <name type="scientific">Candidatus Glassbacteria bacterium RBG_16_58_8</name>
    <dbReference type="NCBI Taxonomy" id="1817866"/>
    <lineage>
        <taxon>Bacteria</taxon>
        <taxon>Candidatus Glassiibacteriota</taxon>
    </lineage>
</organism>
<comment type="subcellular location">
    <subcellularLocation>
        <location evidence="2 13">Cytoplasm</location>
    </subcellularLocation>
</comment>
<evidence type="ECO:0000256" key="6">
    <source>
        <dbReference type="ARBA" id="ARBA00022490"/>
    </source>
</evidence>
<comment type="similarity">
    <text evidence="3 13">Belongs to the guanylate kinase family.</text>
</comment>
<evidence type="ECO:0000256" key="5">
    <source>
        <dbReference type="ARBA" id="ARBA00016296"/>
    </source>
</evidence>
<dbReference type="AlphaFoldDB" id="A0A1F5YCJ6"/>
<evidence type="ECO:0000259" key="14">
    <source>
        <dbReference type="PROSITE" id="PS50052"/>
    </source>
</evidence>
<evidence type="ECO:0000256" key="11">
    <source>
        <dbReference type="ARBA" id="ARBA00030128"/>
    </source>
</evidence>
<dbReference type="PANTHER" id="PTHR23117:SF13">
    <property type="entry name" value="GUANYLATE KINASE"/>
    <property type="match status" value="1"/>
</dbReference>
<dbReference type="InterPro" id="IPR008144">
    <property type="entry name" value="Guanylate_kin-like_dom"/>
</dbReference>
<dbReference type="SUPFAM" id="SSF52540">
    <property type="entry name" value="P-loop containing nucleoside triphosphate hydrolases"/>
    <property type="match status" value="1"/>
</dbReference>
<dbReference type="Gene3D" id="3.30.63.10">
    <property type="entry name" value="Guanylate Kinase phosphate binding domain"/>
    <property type="match status" value="1"/>
</dbReference>
<evidence type="ECO:0000256" key="12">
    <source>
        <dbReference type="ARBA" id="ARBA00048594"/>
    </source>
</evidence>
<dbReference type="InterPro" id="IPR008145">
    <property type="entry name" value="GK/Ca_channel_bsu"/>
</dbReference>
<keyword evidence="7 13" id="KW-0808">Transferase</keyword>
<evidence type="ECO:0000313" key="16">
    <source>
        <dbReference type="Proteomes" id="UP000179034"/>
    </source>
</evidence>
<dbReference type="Gene3D" id="3.40.50.300">
    <property type="entry name" value="P-loop containing nucleotide triphosphate hydrolases"/>
    <property type="match status" value="1"/>
</dbReference>
<keyword evidence="8 13" id="KW-0547">Nucleotide-binding</keyword>
<dbReference type="NCBIfam" id="TIGR03263">
    <property type="entry name" value="guanyl_kin"/>
    <property type="match status" value="1"/>
</dbReference>
<comment type="function">
    <text evidence="1 13">Essential for recycling GMP and indirectly, cGMP.</text>
</comment>
<evidence type="ECO:0000256" key="4">
    <source>
        <dbReference type="ARBA" id="ARBA00012961"/>
    </source>
</evidence>
<dbReference type="GO" id="GO:0004385">
    <property type="term" value="F:GMP kinase activity"/>
    <property type="evidence" value="ECO:0007669"/>
    <property type="project" value="UniProtKB-UniRule"/>
</dbReference>
<evidence type="ECO:0000256" key="2">
    <source>
        <dbReference type="ARBA" id="ARBA00004496"/>
    </source>
</evidence>
<evidence type="ECO:0000313" key="15">
    <source>
        <dbReference type="EMBL" id="OGF97839.1"/>
    </source>
</evidence>
<comment type="catalytic activity">
    <reaction evidence="12 13">
        <text>GMP + ATP = GDP + ADP</text>
        <dbReference type="Rhea" id="RHEA:20780"/>
        <dbReference type="ChEBI" id="CHEBI:30616"/>
        <dbReference type="ChEBI" id="CHEBI:58115"/>
        <dbReference type="ChEBI" id="CHEBI:58189"/>
        <dbReference type="ChEBI" id="CHEBI:456216"/>
        <dbReference type="EC" id="2.7.4.8"/>
    </reaction>
</comment>
<sequence>MVEGLLQPTPFLVVLSGPSGAGKSSITRRILARHPEIAYSVSVTTRPIRKRESEGIDYFFASEDAFRSRIESGDFAEWALVHGAYYGTPREPILKALEEGRKVLLDIDVQGGRQIREKFGQGVFIFVIPPSRQELVTRLRGRKTEEDTVIRRRVLEAGREINELKNYHYLIVNSDLDHSVSRVEEIIHAEECRVERIRGVEDWIRAFSAGEKEVGGASPA</sequence>
<name>A0A1F5YCJ6_9BACT</name>
<gene>
    <name evidence="13" type="primary">gmk</name>
    <name evidence="15" type="ORF">A2Z06_03165</name>
</gene>
<keyword evidence="10 13" id="KW-0067">ATP-binding</keyword>
<dbReference type="Pfam" id="PF00625">
    <property type="entry name" value="Guanylate_kin"/>
    <property type="match status" value="1"/>
</dbReference>
<dbReference type="PROSITE" id="PS50052">
    <property type="entry name" value="GUANYLATE_KINASE_2"/>
    <property type="match status" value="1"/>
</dbReference>
<dbReference type="InterPro" id="IPR017665">
    <property type="entry name" value="Guanylate_kinase"/>
</dbReference>
<dbReference type="HAMAP" id="MF_00328">
    <property type="entry name" value="Guanylate_kinase"/>
    <property type="match status" value="1"/>
</dbReference>
<reference evidence="15 16" key="1">
    <citation type="journal article" date="2016" name="Nat. Commun.">
        <title>Thousands of microbial genomes shed light on interconnected biogeochemical processes in an aquifer system.</title>
        <authorList>
            <person name="Anantharaman K."/>
            <person name="Brown C.T."/>
            <person name="Hug L.A."/>
            <person name="Sharon I."/>
            <person name="Castelle C.J."/>
            <person name="Probst A.J."/>
            <person name="Thomas B.C."/>
            <person name="Singh A."/>
            <person name="Wilkins M.J."/>
            <person name="Karaoz U."/>
            <person name="Brodie E.L."/>
            <person name="Williams K.H."/>
            <person name="Hubbard S.S."/>
            <person name="Banfield J.F."/>
        </authorList>
    </citation>
    <scope>NUCLEOTIDE SEQUENCE [LARGE SCALE GENOMIC DNA]</scope>
</reference>
<dbReference type="GO" id="GO:0005524">
    <property type="term" value="F:ATP binding"/>
    <property type="evidence" value="ECO:0007669"/>
    <property type="project" value="UniProtKB-UniRule"/>
</dbReference>
<dbReference type="EC" id="2.7.4.8" evidence="4 13"/>
<comment type="caution">
    <text evidence="15">The sequence shown here is derived from an EMBL/GenBank/DDBJ whole genome shotgun (WGS) entry which is preliminary data.</text>
</comment>
<dbReference type="EMBL" id="MFIW01000047">
    <property type="protein sequence ID" value="OGF97839.1"/>
    <property type="molecule type" value="Genomic_DNA"/>
</dbReference>
<feature type="domain" description="Guanylate kinase-like" evidence="14">
    <location>
        <begin position="10"/>
        <end position="188"/>
    </location>
</feature>
<accession>A0A1F5YCJ6</accession>
<evidence type="ECO:0000256" key="3">
    <source>
        <dbReference type="ARBA" id="ARBA00005790"/>
    </source>
</evidence>
<dbReference type="SMART" id="SM00072">
    <property type="entry name" value="GuKc"/>
    <property type="match status" value="1"/>
</dbReference>
<dbReference type="PANTHER" id="PTHR23117">
    <property type="entry name" value="GUANYLATE KINASE-RELATED"/>
    <property type="match status" value="1"/>
</dbReference>
<evidence type="ECO:0000256" key="13">
    <source>
        <dbReference type="HAMAP-Rule" id="MF_00328"/>
    </source>
</evidence>
<keyword evidence="6 13" id="KW-0963">Cytoplasm</keyword>
<evidence type="ECO:0000256" key="7">
    <source>
        <dbReference type="ARBA" id="ARBA00022679"/>
    </source>
</evidence>
<dbReference type="CDD" id="cd00071">
    <property type="entry name" value="GMPK"/>
    <property type="match status" value="1"/>
</dbReference>
<protein>
    <recommendedName>
        <fullName evidence="5 13">Guanylate kinase</fullName>
        <ecNumber evidence="4 13">2.7.4.8</ecNumber>
    </recommendedName>
    <alternativeName>
        <fullName evidence="11 13">GMP kinase</fullName>
    </alternativeName>
</protein>
<proteinExistence type="inferred from homology"/>
<dbReference type="GO" id="GO:0005829">
    <property type="term" value="C:cytosol"/>
    <property type="evidence" value="ECO:0007669"/>
    <property type="project" value="TreeGrafter"/>
</dbReference>
<dbReference type="InterPro" id="IPR027417">
    <property type="entry name" value="P-loop_NTPase"/>
</dbReference>
<evidence type="ECO:0000256" key="9">
    <source>
        <dbReference type="ARBA" id="ARBA00022777"/>
    </source>
</evidence>
<keyword evidence="9 13" id="KW-0418">Kinase</keyword>
<dbReference type="Proteomes" id="UP000179034">
    <property type="component" value="Unassembled WGS sequence"/>
</dbReference>
<evidence type="ECO:0000256" key="10">
    <source>
        <dbReference type="ARBA" id="ARBA00022840"/>
    </source>
</evidence>
<evidence type="ECO:0000256" key="8">
    <source>
        <dbReference type="ARBA" id="ARBA00022741"/>
    </source>
</evidence>
<dbReference type="FunFam" id="3.30.63.10:FF:000005">
    <property type="entry name" value="Guanylate kinase"/>
    <property type="match status" value="1"/>
</dbReference>